<feature type="signal peptide" evidence="1">
    <location>
        <begin position="1"/>
        <end position="19"/>
    </location>
</feature>
<dbReference type="GeneID" id="2911649"/>
<dbReference type="VEuPathDB" id="FungiDB:YALI1_E20312g"/>
<dbReference type="RefSeq" id="XP_504049.2">
    <property type="nucleotide sequence ID" value="XM_504049.2"/>
</dbReference>
<gene>
    <name evidence="3" type="ORF">B0I71DRAFT_151043</name>
    <name evidence="2" type="ORF">YALI1_E20312g</name>
</gene>
<evidence type="ECO:0000313" key="4">
    <source>
        <dbReference type="Proteomes" id="UP000182444"/>
    </source>
</evidence>
<feature type="chain" id="PRO_5036306650" description="Hydrophobic surface binding protein A-domain-containing protein" evidence="1">
    <location>
        <begin position="20"/>
        <end position="194"/>
    </location>
</feature>
<reference evidence="2 4" key="1">
    <citation type="journal article" date="2016" name="PLoS ONE">
        <title>Sequence Assembly of Yarrowia lipolytica Strain W29/CLIB89 Shows Transposable Element Diversity.</title>
        <authorList>
            <person name="Magnan C."/>
            <person name="Yu J."/>
            <person name="Chang I."/>
            <person name="Jahn E."/>
            <person name="Kanomata Y."/>
            <person name="Wu J."/>
            <person name="Zeller M."/>
            <person name="Oakes M."/>
            <person name="Baldi P."/>
            <person name="Sandmeyer S."/>
        </authorList>
    </citation>
    <scope>NUCLEOTIDE SEQUENCE [LARGE SCALE GENOMIC DNA]</scope>
    <source>
        <strain evidence="2">CLIB89</strain>
        <strain evidence="4">CLIB89(W29)</strain>
    </source>
</reference>
<evidence type="ECO:0000313" key="5">
    <source>
        <dbReference type="Proteomes" id="UP000256601"/>
    </source>
</evidence>
<dbReference type="AlphaFoldDB" id="A0A1D8NIR4"/>
<reference evidence="3 5" key="2">
    <citation type="submission" date="2018-07" db="EMBL/GenBank/DDBJ databases">
        <title>Draft Genome Assemblies for Five Robust Yarrowia lipolytica Strains Exhibiting High Lipid Production and Pentose Sugar Utilization and Sugar Alcohol Secretion from Undetoxified Lignocellulosic Biomass Hydrolysates.</title>
        <authorList>
            <consortium name="DOE Joint Genome Institute"/>
            <person name="Walker C."/>
            <person name="Ryu S."/>
            <person name="Na H."/>
            <person name="Zane M."/>
            <person name="LaButti K."/>
            <person name="Lipzen A."/>
            <person name="Haridas S."/>
            <person name="Barry K."/>
            <person name="Grigoriev I.V."/>
            <person name="Quarterman J."/>
            <person name="Slininger P."/>
            <person name="Dien B."/>
            <person name="Trinh C.T."/>
        </authorList>
    </citation>
    <scope>NUCLEOTIDE SEQUENCE [LARGE SCALE GENOMIC DNA]</scope>
    <source>
        <strain evidence="3 5">YB392</strain>
    </source>
</reference>
<dbReference type="OrthoDB" id="4088129at2759"/>
<dbReference type="Proteomes" id="UP000256601">
    <property type="component" value="Unassembled WGS sequence"/>
</dbReference>
<evidence type="ECO:0000256" key="1">
    <source>
        <dbReference type="SAM" id="SignalP"/>
    </source>
</evidence>
<evidence type="ECO:0000313" key="3">
    <source>
        <dbReference type="EMBL" id="RDW27990.1"/>
    </source>
</evidence>
<keyword evidence="1" id="KW-0732">Signal</keyword>
<evidence type="ECO:0008006" key="6">
    <source>
        <dbReference type="Google" id="ProtNLM"/>
    </source>
</evidence>
<dbReference type="VEuPathDB" id="FungiDB:YALI0_E17083g"/>
<protein>
    <recommendedName>
        <fullName evidence="6">Hydrophobic surface binding protein A-domain-containing protein</fullName>
    </recommendedName>
</protein>
<evidence type="ECO:0000313" key="2">
    <source>
        <dbReference type="EMBL" id="AOW05531.1"/>
    </source>
</evidence>
<dbReference type="EMBL" id="CP017557">
    <property type="protein sequence ID" value="AOW05531.1"/>
    <property type="molecule type" value="Genomic_DNA"/>
</dbReference>
<proteinExistence type="predicted"/>
<dbReference type="Proteomes" id="UP000182444">
    <property type="component" value="Chromosome 1E"/>
</dbReference>
<accession>A0A1D8NIR4</accession>
<dbReference type="KEGG" id="yli:2911649"/>
<sequence>MVAIKNIAILAAATSVVVAAPAANGGFQRMEIRQLDVADDLIHIAETFLSAITGTLGVLTNTSKGTQLQNLETALDSLNKQIPALIKDINGLNLPVISGIAGTLGSIVVNPIFKTLALIVETIGATLASLPVDAFNTIQNPAKIFQTLLANIGLLTDAFKKIFHNLGDALGSLDSATSSLGSEVSSKLPPSSAQ</sequence>
<name>A0A1D8NIR4_YARLL</name>
<organism evidence="2 4">
    <name type="scientific">Yarrowia lipolytica</name>
    <name type="common">Candida lipolytica</name>
    <dbReference type="NCBI Taxonomy" id="4952"/>
    <lineage>
        <taxon>Eukaryota</taxon>
        <taxon>Fungi</taxon>
        <taxon>Dikarya</taxon>
        <taxon>Ascomycota</taxon>
        <taxon>Saccharomycotina</taxon>
        <taxon>Dipodascomycetes</taxon>
        <taxon>Dipodascales</taxon>
        <taxon>Dipodascales incertae sedis</taxon>
        <taxon>Yarrowia</taxon>
    </lineage>
</organism>
<dbReference type="EMBL" id="KZ858957">
    <property type="protein sequence ID" value="RDW27990.1"/>
    <property type="molecule type" value="Genomic_DNA"/>
</dbReference>